<evidence type="ECO:0000313" key="9">
    <source>
        <dbReference type="EMBL" id="TBL73232.1"/>
    </source>
</evidence>
<evidence type="ECO:0000256" key="6">
    <source>
        <dbReference type="ARBA" id="ARBA00023136"/>
    </source>
</evidence>
<comment type="subcellular location">
    <subcellularLocation>
        <location evidence="1 7">Cell membrane</location>
        <topology evidence="1 7">Multi-pass membrane protein</topology>
    </subcellularLocation>
</comment>
<feature type="transmembrane region" description="Helical" evidence="7">
    <location>
        <begin position="142"/>
        <end position="163"/>
    </location>
</feature>
<dbReference type="InterPro" id="IPR000515">
    <property type="entry name" value="MetI-like"/>
</dbReference>
<dbReference type="EMBL" id="SIRE01000021">
    <property type="protein sequence ID" value="TBL73232.1"/>
    <property type="molecule type" value="Genomic_DNA"/>
</dbReference>
<reference evidence="9 10" key="1">
    <citation type="submission" date="2019-02" db="EMBL/GenBank/DDBJ databases">
        <title>Paenibacillus sp. nov., isolated from surface-sterilized tissue of Thalictrum simplex L.</title>
        <authorList>
            <person name="Tuo L."/>
        </authorList>
    </citation>
    <scope>NUCLEOTIDE SEQUENCE [LARGE SCALE GENOMIC DNA]</scope>
    <source>
        <strain evidence="9 10">N2SHLJ1</strain>
    </source>
</reference>
<feature type="transmembrane region" description="Helical" evidence="7">
    <location>
        <begin position="80"/>
        <end position="99"/>
    </location>
</feature>
<keyword evidence="3" id="KW-1003">Cell membrane</keyword>
<keyword evidence="10" id="KW-1185">Reference proteome</keyword>
<dbReference type="Proteomes" id="UP000293142">
    <property type="component" value="Unassembled WGS sequence"/>
</dbReference>
<evidence type="ECO:0000313" key="10">
    <source>
        <dbReference type="Proteomes" id="UP000293142"/>
    </source>
</evidence>
<dbReference type="PANTHER" id="PTHR43744">
    <property type="entry name" value="ABC TRANSPORTER PERMEASE PROTEIN MG189-RELATED-RELATED"/>
    <property type="match status" value="1"/>
</dbReference>
<evidence type="ECO:0000256" key="4">
    <source>
        <dbReference type="ARBA" id="ARBA00022692"/>
    </source>
</evidence>
<evidence type="ECO:0000256" key="3">
    <source>
        <dbReference type="ARBA" id="ARBA00022475"/>
    </source>
</evidence>
<dbReference type="OrthoDB" id="9810086at2"/>
<dbReference type="Gene3D" id="1.10.3720.10">
    <property type="entry name" value="MetI-like"/>
    <property type="match status" value="1"/>
</dbReference>
<feature type="transmembrane region" description="Helical" evidence="7">
    <location>
        <begin position="111"/>
        <end position="130"/>
    </location>
</feature>
<evidence type="ECO:0000256" key="5">
    <source>
        <dbReference type="ARBA" id="ARBA00022989"/>
    </source>
</evidence>
<dbReference type="PROSITE" id="PS50928">
    <property type="entry name" value="ABC_TM1"/>
    <property type="match status" value="1"/>
</dbReference>
<dbReference type="Pfam" id="PF00528">
    <property type="entry name" value="BPD_transp_1"/>
    <property type="match status" value="1"/>
</dbReference>
<dbReference type="GO" id="GO:0055085">
    <property type="term" value="P:transmembrane transport"/>
    <property type="evidence" value="ECO:0007669"/>
    <property type="project" value="InterPro"/>
</dbReference>
<gene>
    <name evidence="9" type="ORF">EYB31_26485</name>
</gene>
<dbReference type="GO" id="GO:0005886">
    <property type="term" value="C:plasma membrane"/>
    <property type="evidence" value="ECO:0007669"/>
    <property type="project" value="UniProtKB-SubCell"/>
</dbReference>
<dbReference type="InterPro" id="IPR035906">
    <property type="entry name" value="MetI-like_sf"/>
</dbReference>
<keyword evidence="2 7" id="KW-0813">Transport</keyword>
<dbReference type="AlphaFoldDB" id="A0A4Q9DIL9"/>
<keyword evidence="6 7" id="KW-0472">Membrane</keyword>
<feature type="transmembrane region" description="Helical" evidence="7">
    <location>
        <begin position="12"/>
        <end position="40"/>
    </location>
</feature>
<accession>A0A4Q9DIL9</accession>
<keyword evidence="5 7" id="KW-1133">Transmembrane helix</keyword>
<feature type="transmembrane region" description="Helical" evidence="7">
    <location>
        <begin position="260"/>
        <end position="279"/>
    </location>
</feature>
<dbReference type="SUPFAM" id="SSF161098">
    <property type="entry name" value="MetI-like"/>
    <property type="match status" value="1"/>
</dbReference>
<name>A0A4Q9DIL9_9BACL</name>
<comment type="similarity">
    <text evidence="7">Belongs to the binding-protein-dependent transport system permease family.</text>
</comment>
<feature type="transmembrane region" description="Helical" evidence="7">
    <location>
        <begin position="184"/>
        <end position="207"/>
    </location>
</feature>
<organism evidence="9 10">
    <name type="scientific">Paenibacillus thalictri</name>
    <dbReference type="NCBI Taxonomy" id="2527873"/>
    <lineage>
        <taxon>Bacteria</taxon>
        <taxon>Bacillati</taxon>
        <taxon>Bacillota</taxon>
        <taxon>Bacilli</taxon>
        <taxon>Bacillales</taxon>
        <taxon>Paenibacillaceae</taxon>
        <taxon>Paenibacillus</taxon>
    </lineage>
</organism>
<dbReference type="RefSeq" id="WP_131016465.1">
    <property type="nucleotide sequence ID" value="NZ_SIRE01000021.1"/>
</dbReference>
<dbReference type="CDD" id="cd06261">
    <property type="entry name" value="TM_PBP2"/>
    <property type="match status" value="1"/>
</dbReference>
<evidence type="ECO:0000259" key="8">
    <source>
        <dbReference type="PROSITE" id="PS50928"/>
    </source>
</evidence>
<comment type="caution">
    <text evidence="9">The sequence shown here is derived from an EMBL/GenBank/DDBJ whole genome shotgun (WGS) entry which is preliminary data.</text>
</comment>
<dbReference type="PANTHER" id="PTHR43744:SF9">
    <property type="entry name" value="POLYGALACTURONAN_RHAMNOGALACTURONAN TRANSPORT SYSTEM PERMEASE PROTEIN YTCP"/>
    <property type="match status" value="1"/>
</dbReference>
<feature type="domain" description="ABC transmembrane type-1" evidence="8">
    <location>
        <begin position="76"/>
        <end position="273"/>
    </location>
</feature>
<keyword evidence="4 7" id="KW-0812">Transmembrane</keyword>
<proteinExistence type="inferred from homology"/>
<sequence>MDSRSFAPGDRLFDTLLYVIAAIVVVVTAFPIYFVVIASISDPVLVLNGKVTLWPAGLNTEAYHEVFKNKQVWSGYRNSIMYTTIGTCINLLLTTVAAYSLSRRTLPGRNIFMFIITFTMFFNGGLIPTYLLVKDLHLNNTFWALVIPNAIATYNLIVMRTYFQNSIPDELLEAAQMDGCTNLRTFWSVVLPLSKPILAVMVLFYAVQHWNSYFNALIYLRDSKMFPLQLILRDILIQNKAQLAADSFGSDKSIFLAESIKYALIIVASVPVLVLYPFVQKYFVKGVMIGAIKG</sequence>
<evidence type="ECO:0000256" key="1">
    <source>
        <dbReference type="ARBA" id="ARBA00004651"/>
    </source>
</evidence>
<evidence type="ECO:0000256" key="7">
    <source>
        <dbReference type="RuleBase" id="RU363032"/>
    </source>
</evidence>
<protein>
    <submittedName>
        <fullName evidence="9">Carbohydrate ABC transporter permease</fullName>
    </submittedName>
</protein>
<evidence type="ECO:0000256" key="2">
    <source>
        <dbReference type="ARBA" id="ARBA00022448"/>
    </source>
</evidence>